<dbReference type="Proteomes" id="UP000245609">
    <property type="component" value="Unassembled WGS sequence"/>
</dbReference>
<evidence type="ECO:0000313" key="1">
    <source>
        <dbReference type="EMBL" id="PVV01219.1"/>
    </source>
</evidence>
<dbReference type="OrthoDB" id="10624683at2759"/>
<name>A0A2T9Z9D5_9FUNG</name>
<proteinExistence type="predicted"/>
<protein>
    <submittedName>
        <fullName evidence="1">Uncharacterized protein</fullName>
    </submittedName>
</protein>
<organism evidence="1 2">
    <name type="scientific">Smittium megazygosporum</name>
    <dbReference type="NCBI Taxonomy" id="133381"/>
    <lineage>
        <taxon>Eukaryota</taxon>
        <taxon>Fungi</taxon>
        <taxon>Fungi incertae sedis</taxon>
        <taxon>Zoopagomycota</taxon>
        <taxon>Kickxellomycotina</taxon>
        <taxon>Harpellomycetes</taxon>
        <taxon>Harpellales</taxon>
        <taxon>Legeriomycetaceae</taxon>
        <taxon>Smittium</taxon>
    </lineage>
</organism>
<dbReference type="EMBL" id="MBFS01001277">
    <property type="protein sequence ID" value="PVV01219.1"/>
    <property type="molecule type" value="Genomic_DNA"/>
</dbReference>
<feature type="non-terminal residue" evidence="1">
    <location>
        <position position="1"/>
    </location>
</feature>
<gene>
    <name evidence="1" type="ORF">BB560_004373</name>
</gene>
<reference evidence="1 2" key="1">
    <citation type="journal article" date="2018" name="MBio">
        <title>Comparative Genomics Reveals the Core Gene Toolbox for the Fungus-Insect Symbiosis.</title>
        <authorList>
            <person name="Wang Y."/>
            <person name="Stata M."/>
            <person name="Wang W."/>
            <person name="Stajich J.E."/>
            <person name="White M.M."/>
            <person name="Moncalvo J.M."/>
        </authorList>
    </citation>
    <scope>NUCLEOTIDE SEQUENCE [LARGE SCALE GENOMIC DNA]</scope>
    <source>
        <strain evidence="1 2">SC-DP-2</strain>
    </source>
</reference>
<evidence type="ECO:0000313" key="2">
    <source>
        <dbReference type="Proteomes" id="UP000245609"/>
    </source>
</evidence>
<accession>A0A2T9Z9D5</accession>
<comment type="caution">
    <text evidence="1">The sequence shown here is derived from an EMBL/GenBank/DDBJ whole genome shotgun (WGS) entry which is preliminary data.</text>
</comment>
<sequence>CDTTVDVLSTVIQTTECDTTVDVLSTVIQTTECDTTVDVLSTVIQTTECDTTVDVLSTVIQTTECDTTVNVLSTSTQITDCTTAYLNTDENQICESCSSTVYIYSTITVTVDTPSQDGIPTTSEVNTYYSSQVTSCC</sequence>
<dbReference type="STRING" id="133381.A0A2T9Z9D5"/>
<dbReference type="AlphaFoldDB" id="A0A2T9Z9D5"/>
<keyword evidence="2" id="KW-1185">Reference proteome</keyword>